<dbReference type="InterPro" id="IPR020562">
    <property type="entry name" value="PRibGlycinamide_synth_N"/>
</dbReference>
<dbReference type="EC" id="6.3.4.13" evidence="4"/>
<accession>A0A932YVR8</accession>
<dbReference type="SUPFAM" id="SSF56059">
    <property type="entry name" value="Glutathione synthetase ATP-binding domain-like"/>
    <property type="match status" value="1"/>
</dbReference>
<keyword evidence="6 12" id="KW-0547">Nucleotide-binding</keyword>
<keyword evidence="7" id="KW-0658">Purine biosynthesis</keyword>
<dbReference type="SUPFAM" id="SSF51246">
    <property type="entry name" value="Rudiment single hybrid motif"/>
    <property type="match status" value="1"/>
</dbReference>
<evidence type="ECO:0000256" key="8">
    <source>
        <dbReference type="ARBA" id="ARBA00022840"/>
    </source>
</evidence>
<evidence type="ECO:0000256" key="11">
    <source>
        <dbReference type="ARBA" id="ARBA00042864"/>
    </source>
</evidence>
<comment type="cofactor">
    <cofactor evidence="1">
        <name>Mn(2+)</name>
        <dbReference type="ChEBI" id="CHEBI:29035"/>
    </cofactor>
</comment>
<evidence type="ECO:0000256" key="2">
    <source>
        <dbReference type="ARBA" id="ARBA00001946"/>
    </source>
</evidence>
<feature type="domain" description="ATP-grasp" evidence="13">
    <location>
        <begin position="126"/>
        <end position="324"/>
    </location>
</feature>
<evidence type="ECO:0000256" key="4">
    <source>
        <dbReference type="ARBA" id="ARBA00013255"/>
    </source>
</evidence>
<evidence type="ECO:0000256" key="1">
    <source>
        <dbReference type="ARBA" id="ARBA00001936"/>
    </source>
</evidence>
<sequence>MDTDDRTNVVVLGRGGREHALAWKLAQSPYVRRVCVLPGNGGMTALVGPRRVEAVEQKICPVAIEAMDSARISAFALEYNAKLVVPGPDLPLVSGIADDLAMAGVPVFGPSRRAARLTEGSKCAAKDFMTRHDIPTAPYRHFGPGDEAELDGFLKGHPLPIVVKDDQLAQGKGVTIAKSREDARIAAIALFRRTHRALIERFIRGFELSFTCLVAGECYIPLALAQDHKWMGDRVTGGMGVVSSDGLADSALYRRTIESIVKPTVRGLQKEGAPFVGFLYIGLIVADGFPYVCEYNCRFGDPEAQAVLLRLWSDLYPALRAALAGRLDEVKLDWNPRPAVTLVLASAGYPGEPQTGDAISGLEQAIRMPGVRLFSAGIEHGRYGQLCTAGGRVLNVNAIGNTVAEARARAYDAAHLIHWPGMQMVRTIGEGL</sequence>
<dbReference type="InterPro" id="IPR020560">
    <property type="entry name" value="PRibGlycinamide_synth_C-dom"/>
</dbReference>
<proteinExistence type="inferred from homology"/>
<evidence type="ECO:0000256" key="7">
    <source>
        <dbReference type="ARBA" id="ARBA00022755"/>
    </source>
</evidence>
<dbReference type="Pfam" id="PF02843">
    <property type="entry name" value="GARS_C"/>
    <property type="match status" value="1"/>
</dbReference>
<dbReference type="InterPro" id="IPR000115">
    <property type="entry name" value="PRibGlycinamide_synth"/>
</dbReference>
<keyword evidence="5 14" id="KW-0436">Ligase</keyword>
<dbReference type="Pfam" id="PF02844">
    <property type="entry name" value="GARS_N"/>
    <property type="match status" value="1"/>
</dbReference>
<dbReference type="GO" id="GO:0006164">
    <property type="term" value="P:purine nucleotide biosynthetic process"/>
    <property type="evidence" value="ECO:0007669"/>
    <property type="project" value="UniProtKB-KW"/>
</dbReference>
<dbReference type="InterPro" id="IPR013815">
    <property type="entry name" value="ATP_grasp_subdomain_1"/>
</dbReference>
<dbReference type="PANTHER" id="PTHR43472">
    <property type="entry name" value="PHOSPHORIBOSYLAMINE--GLYCINE LIGASE"/>
    <property type="match status" value="1"/>
</dbReference>
<dbReference type="Gene3D" id="3.90.600.10">
    <property type="entry name" value="Phosphoribosylglycinamide synthetase, C-terminal domain"/>
    <property type="match status" value="1"/>
</dbReference>
<gene>
    <name evidence="14" type="primary">purD</name>
    <name evidence="14" type="ORF">HY474_01280</name>
</gene>
<keyword evidence="8 12" id="KW-0067">ATP-binding</keyword>
<dbReference type="InterPro" id="IPR037123">
    <property type="entry name" value="PRibGlycinamide_synth_C_sf"/>
</dbReference>
<dbReference type="PROSITE" id="PS00184">
    <property type="entry name" value="GARS"/>
    <property type="match status" value="1"/>
</dbReference>
<comment type="similarity">
    <text evidence="9">Belongs to the GARS family.</text>
</comment>
<dbReference type="InterPro" id="IPR011761">
    <property type="entry name" value="ATP-grasp"/>
</dbReference>
<dbReference type="Gene3D" id="3.30.470.20">
    <property type="entry name" value="ATP-grasp fold, B domain"/>
    <property type="match status" value="1"/>
</dbReference>
<dbReference type="PANTHER" id="PTHR43472:SF1">
    <property type="entry name" value="PHOSPHORIBOSYLAMINE--GLYCINE LIGASE, CHLOROPLASTIC"/>
    <property type="match status" value="1"/>
</dbReference>
<evidence type="ECO:0000256" key="3">
    <source>
        <dbReference type="ARBA" id="ARBA00005174"/>
    </source>
</evidence>
<dbReference type="InterPro" id="IPR020559">
    <property type="entry name" value="PRibGlycinamide_synth_CS"/>
</dbReference>
<evidence type="ECO:0000313" key="14">
    <source>
        <dbReference type="EMBL" id="MBI4132243.1"/>
    </source>
</evidence>
<dbReference type="SMART" id="SM01210">
    <property type="entry name" value="GARS_C"/>
    <property type="match status" value="1"/>
</dbReference>
<evidence type="ECO:0000256" key="10">
    <source>
        <dbReference type="ARBA" id="ARBA00042242"/>
    </source>
</evidence>
<comment type="cofactor">
    <cofactor evidence="2">
        <name>Mg(2+)</name>
        <dbReference type="ChEBI" id="CHEBI:18420"/>
    </cofactor>
</comment>
<dbReference type="Pfam" id="PF01071">
    <property type="entry name" value="GARS_A"/>
    <property type="match status" value="1"/>
</dbReference>
<evidence type="ECO:0000256" key="5">
    <source>
        <dbReference type="ARBA" id="ARBA00022598"/>
    </source>
</evidence>
<dbReference type="SUPFAM" id="SSF52440">
    <property type="entry name" value="PreATP-grasp domain"/>
    <property type="match status" value="1"/>
</dbReference>
<comment type="pathway">
    <text evidence="3">Purine metabolism; IMP biosynthesis via de novo pathway; N(1)-(5-phospho-D-ribosyl)glycinamide from 5-phospho-alpha-D-ribose 1-diphosphate: step 2/2.</text>
</comment>
<evidence type="ECO:0000256" key="12">
    <source>
        <dbReference type="PROSITE-ProRule" id="PRU00409"/>
    </source>
</evidence>
<dbReference type="GO" id="GO:0005524">
    <property type="term" value="F:ATP binding"/>
    <property type="evidence" value="ECO:0007669"/>
    <property type="project" value="UniProtKB-UniRule"/>
</dbReference>
<dbReference type="GO" id="GO:0009113">
    <property type="term" value="P:purine nucleobase biosynthetic process"/>
    <property type="evidence" value="ECO:0007669"/>
    <property type="project" value="InterPro"/>
</dbReference>
<dbReference type="EMBL" id="JACQMJ010000005">
    <property type="protein sequence ID" value="MBI4132243.1"/>
    <property type="molecule type" value="Genomic_DNA"/>
</dbReference>
<dbReference type="GO" id="GO:0004637">
    <property type="term" value="F:phosphoribosylamine-glycine ligase activity"/>
    <property type="evidence" value="ECO:0007669"/>
    <property type="project" value="UniProtKB-EC"/>
</dbReference>
<reference evidence="14" key="1">
    <citation type="submission" date="2020-07" db="EMBL/GenBank/DDBJ databases">
        <title>Huge and variable diversity of episymbiotic CPR bacteria and DPANN archaea in groundwater ecosystems.</title>
        <authorList>
            <person name="He C.Y."/>
            <person name="Keren R."/>
            <person name="Whittaker M."/>
            <person name="Farag I.F."/>
            <person name="Doudna J."/>
            <person name="Cate J.H.D."/>
            <person name="Banfield J.F."/>
        </authorList>
    </citation>
    <scope>NUCLEOTIDE SEQUENCE</scope>
    <source>
        <strain evidence="14">NC_groundwater_1226_Ag_S-0.1um_59_124</strain>
    </source>
</reference>
<dbReference type="Gene3D" id="3.40.50.20">
    <property type="match status" value="1"/>
</dbReference>
<evidence type="ECO:0000313" key="15">
    <source>
        <dbReference type="Proteomes" id="UP000704960"/>
    </source>
</evidence>
<protein>
    <recommendedName>
        <fullName evidence="4">phosphoribosylamine--glycine ligase</fullName>
        <ecNumber evidence="4">6.3.4.13</ecNumber>
    </recommendedName>
    <alternativeName>
        <fullName evidence="10">Glycinamide ribonucleotide synthetase</fullName>
    </alternativeName>
    <alternativeName>
        <fullName evidence="11">Phosphoribosylglycinamide synthetase</fullName>
    </alternativeName>
</protein>
<dbReference type="AlphaFoldDB" id="A0A932YVR8"/>
<dbReference type="PROSITE" id="PS50975">
    <property type="entry name" value="ATP_GRASP"/>
    <property type="match status" value="1"/>
</dbReference>
<comment type="caution">
    <text evidence="14">The sequence shown here is derived from an EMBL/GenBank/DDBJ whole genome shotgun (WGS) entry which is preliminary data.</text>
</comment>
<dbReference type="GO" id="GO:0046872">
    <property type="term" value="F:metal ion binding"/>
    <property type="evidence" value="ECO:0007669"/>
    <property type="project" value="InterPro"/>
</dbReference>
<dbReference type="NCBIfam" id="TIGR00877">
    <property type="entry name" value="purD"/>
    <property type="match status" value="1"/>
</dbReference>
<dbReference type="InterPro" id="IPR011054">
    <property type="entry name" value="Rudment_hybrid_motif"/>
</dbReference>
<dbReference type="Proteomes" id="UP000704960">
    <property type="component" value="Unassembled WGS sequence"/>
</dbReference>
<dbReference type="SMART" id="SM01209">
    <property type="entry name" value="GARS_A"/>
    <property type="match status" value="1"/>
</dbReference>
<organism evidence="14 15">
    <name type="scientific">Candidatus Sungiibacteriota bacterium</name>
    <dbReference type="NCBI Taxonomy" id="2750080"/>
    <lineage>
        <taxon>Bacteria</taxon>
        <taxon>Candidatus Sungiibacteriota</taxon>
    </lineage>
</organism>
<evidence type="ECO:0000256" key="6">
    <source>
        <dbReference type="ARBA" id="ARBA00022741"/>
    </source>
</evidence>
<evidence type="ECO:0000259" key="13">
    <source>
        <dbReference type="PROSITE" id="PS50975"/>
    </source>
</evidence>
<dbReference type="InterPro" id="IPR020561">
    <property type="entry name" value="PRibGlycinamid_synth_ATP-grasp"/>
</dbReference>
<evidence type="ECO:0000256" key="9">
    <source>
        <dbReference type="ARBA" id="ARBA00038345"/>
    </source>
</evidence>
<dbReference type="Gene3D" id="3.30.1490.20">
    <property type="entry name" value="ATP-grasp fold, A domain"/>
    <property type="match status" value="1"/>
</dbReference>
<dbReference type="InterPro" id="IPR016185">
    <property type="entry name" value="PreATP-grasp_dom_sf"/>
</dbReference>
<name>A0A932YVR8_9BACT</name>